<comment type="similarity">
    <text evidence="2">Belongs to the membrane fusion protein (MFP) (TC 8.A.1) family.</text>
</comment>
<dbReference type="PANTHER" id="PTHR30469">
    <property type="entry name" value="MULTIDRUG RESISTANCE PROTEIN MDTA"/>
    <property type="match status" value="1"/>
</dbReference>
<dbReference type="Gene3D" id="2.40.30.170">
    <property type="match status" value="1"/>
</dbReference>
<dbReference type="InterPro" id="IPR058625">
    <property type="entry name" value="MdtA-like_BSH"/>
</dbReference>
<dbReference type="Pfam" id="PF25967">
    <property type="entry name" value="RND-MFP_C"/>
    <property type="match status" value="1"/>
</dbReference>
<sequence>MNRKYFIIPAITVLLAACGGGGNKEAQLAKLKQDKTALEEKIAALEKEVGVKGGADSVARMKDVTVAEVTESVFEHYIDVQGSVDARENVNVSARVPGVITAILVREGQNVAKGQTLAQVDDQVLKANMAELRTQMDLANTLFEKQKNLWAQKIGSEVQYLNAKNQKESLERKMATLKDQMDQTRIIAPISGSVDAVIAKVGDNAAPGNPAFRVVNANNLKVTANVAETYAGLVKTGDRVVIAFPDIKREINTSISFASRTIDPLSRTIKIEVPLKPDNALRPNMIAHIKIVDYSASNAVVIPVNVIQYSSGKPYVMVAQPTKDGKLASMRKTIEMGRTYNDKAEIKSGLNKGDKIITTGFQGLNDNDLIKL</sequence>
<dbReference type="NCBIfam" id="TIGR01730">
    <property type="entry name" value="RND_mfp"/>
    <property type="match status" value="1"/>
</dbReference>
<evidence type="ECO:0000259" key="4">
    <source>
        <dbReference type="Pfam" id="PF25917"/>
    </source>
</evidence>
<organism evidence="7 8">
    <name type="scientific">Chitinophaga solisilvae</name>
    <dbReference type="NCBI Taxonomy" id="1233460"/>
    <lineage>
        <taxon>Bacteria</taxon>
        <taxon>Pseudomonadati</taxon>
        <taxon>Bacteroidota</taxon>
        <taxon>Chitinophagia</taxon>
        <taxon>Chitinophagales</taxon>
        <taxon>Chitinophagaceae</taxon>
        <taxon>Chitinophaga</taxon>
    </lineage>
</organism>
<dbReference type="SUPFAM" id="SSF111369">
    <property type="entry name" value="HlyD-like secretion proteins"/>
    <property type="match status" value="1"/>
</dbReference>
<dbReference type="InterPro" id="IPR058627">
    <property type="entry name" value="MdtA-like_C"/>
</dbReference>
<dbReference type="Gene3D" id="2.40.420.20">
    <property type="match status" value="1"/>
</dbReference>
<reference evidence="7" key="1">
    <citation type="submission" date="2020-05" db="EMBL/GenBank/DDBJ databases">
        <title>Chitinophaga laudate sp. nov., isolated from a tropical peat swamp.</title>
        <authorList>
            <person name="Goh C.B.S."/>
            <person name="Lee M.S."/>
            <person name="Parimannan S."/>
            <person name="Pasbakhsh P."/>
            <person name="Yule C.M."/>
            <person name="Rajandas H."/>
            <person name="Loke S."/>
            <person name="Croft L."/>
            <person name="Tan J.B.L."/>
        </authorList>
    </citation>
    <scope>NUCLEOTIDE SEQUENCE</scope>
    <source>
        <strain evidence="7">Mgbs1</strain>
    </source>
</reference>
<dbReference type="GO" id="GO:1990281">
    <property type="term" value="C:efflux pump complex"/>
    <property type="evidence" value="ECO:0007669"/>
    <property type="project" value="TreeGrafter"/>
</dbReference>
<dbReference type="InterPro" id="IPR006143">
    <property type="entry name" value="RND_pump_MFP"/>
</dbReference>
<comment type="caution">
    <text evidence="7">The sequence shown here is derived from an EMBL/GenBank/DDBJ whole genome shotgun (WGS) entry which is preliminary data.</text>
</comment>
<evidence type="ECO:0000259" key="6">
    <source>
        <dbReference type="Pfam" id="PF25967"/>
    </source>
</evidence>
<dbReference type="PANTHER" id="PTHR30469:SF15">
    <property type="entry name" value="HLYD FAMILY OF SECRETION PROTEINS"/>
    <property type="match status" value="1"/>
</dbReference>
<accession>A0A3S1AY60</accession>
<comment type="subcellular location">
    <subcellularLocation>
        <location evidence="1">Cell envelope</location>
    </subcellularLocation>
</comment>
<feature type="domain" description="Multidrug resistance protein MdtA-like C-terminal permuted SH3" evidence="6">
    <location>
        <begin position="298"/>
        <end position="362"/>
    </location>
</feature>
<evidence type="ECO:0000256" key="2">
    <source>
        <dbReference type="ARBA" id="ARBA00009477"/>
    </source>
</evidence>
<dbReference type="Gene3D" id="1.10.287.470">
    <property type="entry name" value="Helix hairpin bin"/>
    <property type="match status" value="1"/>
</dbReference>
<evidence type="ECO:0000313" key="8">
    <source>
        <dbReference type="Proteomes" id="UP000281028"/>
    </source>
</evidence>
<dbReference type="PROSITE" id="PS51257">
    <property type="entry name" value="PROKAR_LIPOPROTEIN"/>
    <property type="match status" value="1"/>
</dbReference>
<evidence type="ECO:0000256" key="3">
    <source>
        <dbReference type="ARBA" id="ARBA00022448"/>
    </source>
</evidence>
<dbReference type="Proteomes" id="UP000281028">
    <property type="component" value="Unassembled WGS sequence"/>
</dbReference>
<gene>
    <name evidence="7" type="ORF">ECE50_023675</name>
</gene>
<dbReference type="EMBL" id="RIAR02000001">
    <property type="protein sequence ID" value="NSL89861.1"/>
    <property type="molecule type" value="Genomic_DNA"/>
</dbReference>
<dbReference type="AlphaFoldDB" id="A0A3S1AY60"/>
<proteinExistence type="inferred from homology"/>
<feature type="domain" description="CusB-like beta-barrel" evidence="5">
    <location>
        <begin position="222"/>
        <end position="292"/>
    </location>
</feature>
<dbReference type="Gene3D" id="2.40.50.100">
    <property type="match status" value="1"/>
</dbReference>
<evidence type="ECO:0000259" key="5">
    <source>
        <dbReference type="Pfam" id="PF25954"/>
    </source>
</evidence>
<name>A0A3S1AY60_9BACT</name>
<dbReference type="Pfam" id="PF25917">
    <property type="entry name" value="BSH_RND"/>
    <property type="match status" value="1"/>
</dbReference>
<evidence type="ECO:0000313" key="7">
    <source>
        <dbReference type="EMBL" id="NSL89861.1"/>
    </source>
</evidence>
<dbReference type="OrthoDB" id="9806939at2"/>
<protein>
    <submittedName>
        <fullName evidence="7">Efflux RND transporter periplasmic adaptor subunit</fullName>
    </submittedName>
</protein>
<feature type="domain" description="Multidrug resistance protein MdtA-like barrel-sandwich hybrid" evidence="4">
    <location>
        <begin position="89"/>
        <end position="215"/>
    </location>
</feature>
<keyword evidence="8" id="KW-1185">Reference proteome</keyword>
<dbReference type="Pfam" id="PF25954">
    <property type="entry name" value="Beta-barrel_RND_2"/>
    <property type="match status" value="1"/>
</dbReference>
<dbReference type="GO" id="GO:0015562">
    <property type="term" value="F:efflux transmembrane transporter activity"/>
    <property type="evidence" value="ECO:0007669"/>
    <property type="project" value="TreeGrafter"/>
</dbReference>
<evidence type="ECO:0000256" key="1">
    <source>
        <dbReference type="ARBA" id="ARBA00004196"/>
    </source>
</evidence>
<dbReference type="InterPro" id="IPR058792">
    <property type="entry name" value="Beta-barrel_RND_2"/>
</dbReference>
<keyword evidence="3" id="KW-0813">Transport</keyword>